<dbReference type="EMBL" id="VBRA02000010">
    <property type="protein sequence ID" value="MBP3059543.1"/>
    <property type="molecule type" value="Genomic_DNA"/>
</dbReference>
<comment type="similarity">
    <text evidence="1 2">Belongs to the small heat shock protein (HSP20) family.</text>
</comment>
<comment type="caution">
    <text evidence="4">The sequence shown here is derived from an EMBL/GenBank/DDBJ whole genome shotgun (WGS) entry which is preliminary data.</text>
</comment>
<sequence>MTLQLPFFLLDNQKDLIENFFEDLQNNHFSNQNYMKTDIKEFDNYYAILIDVPGFKKENIKISLNGKWLNIETQLPKEKEEKEKEKFRYLKKERMQGIAKRSFNLGEEFSINDLKGHVEDGLLVLTINKKTKNIKPKEEYLELK</sequence>
<evidence type="ECO:0000256" key="1">
    <source>
        <dbReference type="PROSITE-ProRule" id="PRU00285"/>
    </source>
</evidence>
<dbReference type="Gene3D" id="2.60.40.790">
    <property type="match status" value="1"/>
</dbReference>
<evidence type="ECO:0000313" key="4">
    <source>
        <dbReference type="EMBL" id="MBP3059543.1"/>
    </source>
</evidence>
<dbReference type="InterPro" id="IPR008978">
    <property type="entry name" value="HSP20-like_chaperone"/>
</dbReference>
<name>A0ABS5BIX8_9MOLU</name>
<keyword evidence="5" id="KW-1185">Reference proteome</keyword>
<dbReference type="Pfam" id="PF00011">
    <property type="entry name" value="HSP20"/>
    <property type="match status" value="1"/>
</dbReference>
<dbReference type="PROSITE" id="PS01031">
    <property type="entry name" value="SHSP"/>
    <property type="match status" value="1"/>
</dbReference>
<dbReference type="RefSeq" id="WP_138107885.1">
    <property type="nucleotide sequence ID" value="NZ_VBRA02000010.1"/>
</dbReference>
<reference evidence="4" key="1">
    <citation type="submission" date="2019-10" db="EMBL/GenBank/DDBJ databases">
        <title>Whole Genome Sequencing and Characterization of Texas Phoenix Palm Decline Phytoplasma Belongs to Lethal Yellowing (16SrIV) Group.</title>
        <authorList>
            <person name="Bao M."/>
        </authorList>
    </citation>
    <scope>NUCLEOTIDE SEQUENCE [LARGE SCALE GENOMIC DNA]</scope>
    <source>
        <strain evidence="4">ACPD</strain>
    </source>
</reference>
<proteinExistence type="inferred from homology"/>
<protein>
    <submittedName>
        <fullName evidence="4">Hsp20 family protein</fullName>
    </submittedName>
</protein>
<evidence type="ECO:0000259" key="3">
    <source>
        <dbReference type="PROSITE" id="PS01031"/>
    </source>
</evidence>
<evidence type="ECO:0000256" key="2">
    <source>
        <dbReference type="RuleBase" id="RU003616"/>
    </source>
</evidence>
<dbReference type="Proteomes" id="UP001192346">
    <property type="component" value="Unassembled WGS sequence"/>
</dbReference>
<feature type="domain" description="SHSP" evidence="3">
    <location>
        <begin position="28"/>
        <end position="144"/>
    </location>
</feature>
<accession>A0ABS5BIX8</accession>
<organism evidence="4 5">
    <name type="scientific">Texas Phoenix palm phytoplasma</name>
    <dbReference type="NCBI Taxonomy" id="176709"/>
    <lineage>
        <taxon>Bacteria</taxon>
        <taxon>Bacillati</taxon>
        <taxon>Mycoplasmatota</taxon>
        <taxon>Mollicutes</taxon>
        <taxon>Acholeplasmatales</taxon>
        <taxon>Acholeplasmataceae</taxon>
        <taxon>Candidatus Phytoplasma</taxon>
        <taxon>16SrIV (Coconut lethal yellows group)</taxon>
    </lineage>
</organism>
<dbReference type="PANTHER" id="PTHR11527">
    <property type="entry name" value="HEAT-SHOCK PROTEIN 20 FAMILY MEMBER"/>
    <property type="match status" value="1"/>
</dbReference>
<gene>
    <name evidence="4" type="ORF">FEF22_001985</name>
</gene>
<dbReference type="InterPro" id="IPR002068">
    <property type="entry name" value="A-crystallin/Hsp20_dom"/>
</dbReference>
<evidence type="ECO:0000313" key="5">
    <source>
        <dbReference type="Proteomes" id="UP001192346"/>
    </source>
</evidence>
<dbReference type="InterPro" id="IPR031107">
    <property type="entry name" value="Small_HSP"/>
</dbReference>
<dbReference type="SUPFAM" id="SSF49764">
    <property type="entry name" value="HSP20-like chaperones"/>
    <property type="match status" value="1"/>
</dbReference>